<sequence length="305" mass="34010">MSKRRRADDEGRRSMRSHGRRHYLYIVVDDWTKGYSIYKVDVADFDGESGADLDSQASRLPEPPVFRPEFPHDCSSRFAAIGGRIVAMRYNQEENAAPVLLYDTATGGLALGPRTPAQVRYVSHLVSACGRLYIMGASGVYKGGDHFEVLAADEKGVWVWNAVPMAPFTISQAYYDGEVDAWVGLHRDSAEPGTVCSCDVVSAGDDEGLPAPAWKLAKEKMVCEETERTKTVTLTRMGRGKFCLVEHRSRKGVPTDVLDSRYLFYATTFKLRYDKNGGLRATACRTRSYSVPRQANGLNWWVFGI</sequence>
<dbReference type="PANTHER" id="PTHR33085">
    <property type="entry name" value="OS12G0113100 PROTEIN-RELATED"/>
    <property type="match status" value="1"/>
</dbReference>
<reference evidence="1" key="1">
    <citation type="submission" date="2015-06" db="UniProtKB">
        <authorList>
            <consortium name="EnsemblPlants"/>
        </authorList>
    </citation>
    <scope>IDENTIFICATION</scope>
</reference>
<dbReference type="InterPro" id="IPR012871">
    <property type="entry name" value="DUF1668_ORYSA"/>
</dbReference>
<dbReference type="PANTHER" id="PTHR33085:SF139">
    <property type="entry name" value="DUF1618 DOMAIN-CONTAINING PROTEIN"/>
    <property type="match status" value="1"/>
</dbReference>
<evidence type="ECO:0000313" key="1">
    <source>
        <dbReference type="EnsemblPlants" id="EMT07883"/>
    </source>
</evidence>
<name>M8BY56_AEGTA</name>
<dbReference type="Pfam" id="PF07893">
    <property type="entry name" value="DUF1668"/>
    <property type="match status" value="2"/>
</dbReference>
<dbReference type="AlphaFoldDB" id="M8BY56"/>
<organism evidence="1">
    <name type="scientific">Aegilops tauschii</name>
    <name type="common">Tausch's goatgrass</name>
    <name type="synonym">Aegilops squarrosa</name>
    <dbReference type="NCBI Taxonomy" id="37682"/>
    <lineage>
        <taxon>Eukaryota</taxon>
        <taxon>Viridiplantae</taxon>
        <taxon>Streptophyta</taxon>
        <taxon>Embryophyta</taxon>
        <taxon>Tracheophyta</taxon>
        <taxon>Spermatophyta</taxon>
        <taxon>Magnoliopsida</taxon>
        <taxon>Liliopsida</taxon>
        <taxon>Poales</taxon>
        <taxon>Poaceae</taxon>
        <taxon>BOP clade</taxon>
        <taxon>Pooideae</taxon>
        <taxon>Triticodae</taxon>
        <taxon>Triticeae</taxon>
        <taxon>Triticinae</taxon>
        <taxon>Aegilops</taxon>
    </lineage>
</organism>
<dbReference type="EnsemblPlants" id="EMT07883">
    <property type="protein sequence ID" value="EMT07883"/>
    <property type="gene ID" value="F775_12276"/>
</dbReference>
<protein>
    <recommendedName>
        <fullName evidence="2">F-box associated domain-containing protein</fullName>
    </recommendedName>
</protein>
<evidence type="ECO:0008006" key="2">
    <source>
        <dbReference type="Google" id="ProtNLM"/>
    </source>
</evidence>
<accession>M8BY56</accession>
<proteinExistence type="predicted"/>